<gene>
    <name evidence="2" type="ORF">JOC48_004064</name>
</gene>
<evidence type="ECO:0008006" key="4">
    <source>
        <dbReference type="Google" id="ProtNLM"/>
    </source>
</evidence>
<keyword evidence="1" id="KW-0472">Membrane</keyword>
<comment type="caution">
    <text evidence="2">The sequence shown here is derived from an EMBL/GenBank/DDBJ whole genome shotgun (WGS) entry which is preliminary data.</text>
</comment>
<dbReference type="Proteomes" id="UP001296943">
    <property type="component" value="Unassembled WGS sequence"/>
</dbReference>
<accession>A0ABS2N5S6</accession>
<proteinExistence type="predicted"/>
<dbReference type="EMBL" id="JAFBDR010000035">
    <property type="protein sequence ID" value="MBM7573500.1"/>
    <property type="molecule type" value="Genomic_DNA"/>
</dbReference>
<keyword evidence="3" id="KW-1185">Reference proteome</keyword>
<evidence type="ECO:0000313" key="3">
    <source>
        <dbReference type="Proteomes" id="UP001296943"/>
    </source>
</evidence>
<keyword evidence="1" id="KW-0812">Transmembrane</keyword>
<sequence>MTLFITGMLVGSFTTLVIMSLLIISKKGDKTE</sequence>
<keyword evidence="1" id="KW-1133">Transmembrane helix</keyword>
<organism evidence="2 3">
    <name type="scientific">Aquibacillus albus</name>
    <dbReference type="NCBI Taxonomy" id="1168171"/>
    <lineage>
        <taxon>Bacteria</taxon>
        <taxon>Bacillati</taxon>
        <taxon>Bacillota</taxon>
        <taxon>Bacilli</taxon>
        <taxon>Bacillales</taxon>
        <taxon>Bacillaceae</taxon>
        <taxon>Aquibacillus</taxon>
    </lineage>
</organism>
<feature type="transmembrane region" description="Helical" evidence="1">
    <location>
        <begin position="6"/>
        <end position="24"/>
    </location>
</feature>
<evidence type="ECO:0000313" key="2">
    <source>
        <dbReference type="EMBL" id="MBM7573500.1"/>
    </source>
</evidence>
<name>A0ABS2N5S6_9BACI</name>
<protein>
    <recommendedName>
        <fullName evidence="4">DUF3789 domain-containing protein</fullName>
    </recommendedName>
</protein>
<evidence type="ECO:0000256" key="1">
    <source>
        <dbReference type="SAM" id="Phobius"/>
    </source>
</evidence>
<reference evidence="2 3" key="1">
    <citation type="submission" date="2021-01" db="EMBL/GenBank/DDBJ databases">
        <title>Genomic Encyclopedia of Type Strains, Phase IV (KMG-IV): sequencing the most valuable type-strain genomes for metagenomic binning, comparative biology and taxonomic classification.</title>
        <authorList>
            <person name="Goeker M."/>
        </authorList>
    </citation>
    <scope>NUCLEOTIDE SEQUENCE [LARGE SCALE GENOMIC DNA]</scope>
    <source>
        <strain evidence="2 3">DSM 23711</strain>
    </source>
</reference>